<dbReference type="GO" id="GO:0008360">
    <property type="term" value="P:regulation of cell shape"/>
    <property type="evidence" value="ECO:0007669"/>
    <property type="project" value="UniProtKB-UniRule"/>
</dbReference>
<feature type="transmembrane region" description="Helical" evidence="10">
    <location>
        <begin position="93"/>
        <end position="120"/>
    </location>
</feature>
<organism evidence="12 13">
    <name type="scientific">Treponema bryantii</name>
    <dbReference type="NCBI Taxonomy" id="163"/>
    <lineage>
        <taxon>Bacteria</taxon>
        <taxon>Pseudomonadati</taxon>
        <taxon>Spirochaetota</taxon>
        <taxon>Spirochaetia</taxon>
        <taxon>Spirochaetales</taxon>
        <taxon>Treponemataceae</taxon>
        <taxon>Treponema</taxon>
    </lineage>
</organism>
<dbReference type="InterPro" id="IPR004268">
    <property type="entry name" value="MurJ"/>
</dbReference>
<feature type="transmembrane region" description="Helical" evidence="10">
    <location>
        <begin position="406"/>
        <end position="426"/>
    </location>
</feature>
<dbReference type="NCBIfam" id="TIGR01695">
    <property type="entry name" value="murJ_mviN"/>
    <property type="match status" value="1"/>
</dbReference>
<dbReference type="GO" id="GO:0071555">
    <property type="term" value="P:cell wall organization"/>
    <property type="evidence" value="ECO:0007669"/>
    <property type="project" value="UniProtKB-UniRule"/>
</dbReference>
<feature type="transmembrane region" description="Helical" evidence="10">
    <location>
        <begin position="371"/>
        <end position="394"/>
    </location>
</feature>
<evidence type="ECO:0000256" key="5">
    <source>
        <dbReference type="ARBA" id="ARBA00022984"/>
    </source>
</evidence>
<dbReference type="PIRSF" id="PIRSF002869">
    <property type="entry name" value="MviN"/>
    <property type="match status" value="1"/>
</dbReference>
<feature type="transmembrane region" description="Helical" evidence="10">
    <location>
        <begin position="432"/>
        <end position="452"/>
    </location>
</feature>
<dbReference type="PRINTS" id="PR01806">
    <property type="entry name" value="VIRFACTRMVIN"/>
</dbReference>
<dbReference type="UniPathway" id="UPA00219"/>
<dbReference type="GO" id="GO:0005886">
    <property type="term" value="C:plasma membrane"/>
    <property type="evidence" value="ECO:0007669"/>
    <property type="project" value="UniProtKB-SubCell"/>
</dbReference>
<feature type="transmembrane region" description="Helical" evidence="10">
    <location>
        <begin position="175"/>
        <end position="198"/>
    </location>
</feature>
<protein>
    <recommendedName>
        <fullName evidence="10">Probable lipid II flippase MurJ</fullName>
    </recommendedName>
</protein>
<dbReference type="GO" id="GO:0009252">
    <property type="term" value="P:peptidoglycan biosynthetic process"/>
    <property type="evidence" value="ECO:0007669"/>
    <property type="project" value="UniProtKB-UniRule"/>
</dbReference>
<keyword evidence="7 10" id="KW-0472">Membrane</keyword>
<evidence type="ECO:0000256" key="10">
    <source>
        <dbReference type="HAMAP-Rule" id="MF_02078"/>
    </source>
</evidence>
<feature type="transmembrane region" description="Helical" evidence="10">
    <location>
        <begin position="331"/>
        <end position="351"/>
    </location>
</feature>
<dbReference type="GO" id="GO:0015648">
    <property type="term" value="F:lipid-linked peptidoglycan transporter activity"/>
    <property type="evidence" value="ECO:0007669"/>
    <property type="project" value="UniProtKB-UniRule"/>
</dbReference>
<keyword evidence="10 11" id="KW-0813">Transport</keyword>
<dbReference type="eggNOG" id="COG0728">
    <property type="taxonomic scope" value="Bacteria"/>
</dbReference>
<dbReference type="AlphaFoldDB" id="A0A1H9HMV5"/>
<keyword evidence="5 10" id="KW-0573">Peptidoglycan synthesis</keyword>
<feature type="transmembrane region" description="Helical" evidence="10">
    <location>
        <begin position="298"/>
        <end position="319"/>
    </location>
</feature>
<keyword evidence="10 11" id="KW-0961">Cell wall biogenesis/degradation</keyword>
<accession>A0A1H9HMV5</accession>
<comment type="pathway">
    <text evidence="10">Cell wall biogenesis; peptidoglycan biosynthesis.</text>
</comment>
<keyword evidence="6 10" id="KW-1133">Transmembrane helix</keyword>
<evidence type="ECO:0000256" key="1">
    <source>
        <dbReference type="ARBA" id="ARBA00004651"/>
    </source>
</evidence>
<keyword evidence="3 10" id="KW-0812">Transmembrane</keyword>
<evidence type="ECO:0000256" key="3">
    <source>
        <dbReference type="ARBA" id="ARBA00022692"/>
    </source>
</evidence>
<dbReference type="HAMAP" id="MF_02078">
    <property type="entry name" value="MurJ_MviN"/>
    <property type="match status" value="1"/>
</dbReference>
<evidence type="ECO:0000313" key="12">
    <source>
        <dbReference type="EMBL" id="SEQ63654.1"/>
    </source>
</evidence>
<comment type="similarity">
    <text evidence="9 10 11">Belongs to the MurJ/MviN family.</text>
</comment>
<feature type="transmembrane region" description="Helical" evidence="10">
    <location>
        <begin position="150"/>
        <end position="168"/>
    </location>
</feature>
<dbReference type="RefSeq" id="WP_074644443.1">
    <property type="nucleotide sequence ID" value="NZ_FOFU01000007.1"/>
</dbReference>
<keyword evidence="13" id="KW-1185">Reference proteome</keyword>
<dbReference type="GO" id="GO:0034204">
    <property type="term" value="P:lipid translocation"/>
    <property type="evidence" value="ECO:0007669"/>
    <property type="project" value="TreeGrafter"/>
</dbReference>
<feature type="transmembrane region" description="Helical" evidence="10">
    <location>
        <begin position="504"/>
        <end position="527"/>
    </location>
</feature>
<sequence length="542" mass="59249">MSEKKSKSIVKSGLLLTLMTFASRIMGLIREMTKASFLGTGLYADSFSVAFMLPNLFRKLFAENAISVAFIPTFKDYLAQEDTLENKKTTQEFLNATLTLVTFMTACVVSLGILFAPFIIPIFCKAPNPDVADFAAKMEYYLLEFDETTVLTRIMFPYLFLISVAAFFQGVLNTCGIFAPSGFTPVMFNGIVVLSTYILAPHTSNSARSMAIGTIIGGSVQAVFQWPFVYKTGWKVGLASLKKAFTNPGTRKVMALLAPTIVGIAAYQLNDTVSTALAKRVGPGIASSLQYSIRLQELILGIFAVSIGTVILPDLSGFANKKDWTQFNSMLLQAIKIMTLISIPITAYSLISGRELISLLYKRNQFDDESVIMTLGIFRFHILGLLFIALNRIMAPAFYAQKKPKLPTIAGLINFVSNILLVFILSKPMGGNGIALALSLASLLNTVFLFIFMKKMEAIEVGRLSRGTLLYALKMCVLSVIASVPTYFAHKALCGIFDGHGNLIAYGAPVLISALLFATIGVLELIITRDEVISVILKKVKK</sequence>
<dbReference type="Pfam" id="PF03023">
    <property type="entry name" value="MurJ"/>
    <property type="match status" value="1"/>
</dbReference>
<feature type="transmembrane region" description="Helical" evidence="10">
    <location>
        <begin position="251"/>
        <end position="269"/>
    </location>
</feature>
<dbReference type="PANTHER" id="PTHR47019">
    <property type="entry name" value="LIPID II FLIPPASE MURJ"/>
    <property type="match status" value="1"/>
</dbReference>
<comment type="subcellular location">
    <subcellularLocation>
        <location evidence="1 10">Cell membrane</location>
        <topology evidence="1 10">Multi-pass membrane protein</topology>
    </subcellularLocation>
</comment>
<feature type="transmembrane region" description="Helical" evidence="10">
    <location>
        <begin position="464"/>
        <end position="484"/>
    </location>
</feature>
<evidence type="ECO:0000256" key="7">
    <source>
        <dbReference type="ARBA" id="ARBA00023136"/>
    </source>
</evidence>
<feature type="transmembrane region" description="Helical" evidence="10">
    <location>
        <begin position="210"/>
        <end position="230"/>
    </location>
</feature>
<evidence type="ECO:0000256" key="6">
    <source>
        <dbReference type="ARBA" id="ARBA00022989"/>
    </source>
</evidence>
<reference evidence="12 13" key="1">
    <citation type="submission" date="2016-10" db="EMBL/GenBank/DDBJ databases">
        <authorList>
            <person name="de Groot N.N."/>
        </authorList>
    </citation>
    <scope>NUCLEOTIDE SEQUENCE [LARGE SCALE GENOMIC DNA]</scope>
    <source>
        <strain evidence="12 13">B25</strain>
    </source>
</reference>
<evidence type="ECO:0000256" key="9">
    <source>
        <dbReference type="ARBA" id="ARBA00061532"/>
    </source>
</evidence>
<dbReference type="PANTHER" id="PTHR47019:SF1">
    <property type="entry name" value="LIPID II FLIPPASE MURJ"/>
    <property type="match status" value="1"/>
</dbReference>
<dbReference type="CDD" id="cd13123">
    <property type="entry name" value="MATE_MurJ_like"/>
    <property type="match status" value="1"/>
</dbReference>
<evidence type="ECO:0000256" key="2">
    <source>
        <dbReference type="ARBA" id="ARBA00022475"/>
    </source>
</evidence>
<evidence type="ECO:0000256" key="11">
    <source>
        <dbReference type="PIRNR" id="PIRNR002869"/>
    </source>
</evidence>
<keyword evidence="4 10" id="KW-0133">Cell shape</keyword>
<keyword evidence="2 10" id="KW-1003">Cell membrane</keyword>
<evidence type="ECO:0000256" key="8">
    <source>
        <dbReference type="ARBA" id="ARBA00060041"/>
    </source>
</evidence>
<proteinExistence type="inferred from homology"/>
<gene>
    <name evidence="10" type="primary">murJ</name>
    <name evidence="12" type="ORF">SAMN04487977_10777</name>
</gene>
<dbReference type="Proteomes" id="UP000182360">
    <property type="component" value="Unassembled WGS sequence"/>
</dbReference>
<name>A0A1H9HMV5_9SPIR</name>
<dbReference type="InterPro" id="IPR051050">
    <property type="entry name" value="Lipid_II_flippase_MurJ/MviN"/>
</dbReference>
<dbReference type="EMBL" id="FOFU01000007">
    <property type="protein sequence ID" value="SEQ63654.1"/>
    <property type="molecule type" value="Genomic_DNA"/>
</dbReference>
<evidence type="ECO:0000313" key="13">
    <source>
        <dbReference type="Proteomes" id="UP000182360"/>
    </source>
</evidence>
<comment type="function">
    <text evidence="8 10 11">Involved in peptidoglycan biosynthesis. Transports lipid-linked peptidoglycan precursors from the inner to the outer leaflet of the cytoplasmic membrane.</text>
</comment>
<dbReference type="STRING" id="163.SAMN04487775_101504"/>
<dbReference type="OrthoDB" id="9804143at2"/>
<evidence type="ECO:0000256" key="4">
    <source>
        <dbReference type="ARBA" id="ARBA00022960"/>
    </source>
</evidence>